<proteinExistence type="predicted"/>
<evidence type="ECO:0000313" key="1">
    <source>
        <dbReference type="EMBL" id="BDZ58002.1"/>
    </source>
</evidence>
<dbReference type="Proteomes" id="UP001321421">
    <property type="component" value="Chromosome"/>
</dbReference>
<evidence type="ECO:0000313" key="2">
    <source>
        <dbReference type="Proteomes" id="UP001321421"/>
    </source>
</evidence>
<dbReference type="EMBL" id="AP027735">
    <property type="protein sequence ID" value="BDZ58002.1"/>
    <property type="molecule type" value="Genomic_DNA"/>
</dbReference>
<dbReference type="InterPro" id="IPR011200">
    <property type="entry name" value="UCP012608"/>
</dbReference>
<dbReference type="RefSeq" id="WP_289232814.1">
    <property type="nucleotide sequence ID" value="NZ_AP027735.1"/>
</dbReference>
<organism evidence="1 2">
    <name type="scientific">Barrientosiimonas endolithica</name>
    <dbReference type="NCBI Taxonomy" id="1535208"/>
    <lineage>
        <taxon>Bacteria</taxon>
        <taxon>Bacillati</taxon>
        <taxon>Actinomycetota</taxon>
        <taxon>Actinomycetes</taxon>
        <taxon>Micrococcales</taxon>
        <taxon>Dermacoccaceae</taxon>
        <taxon>Barrientosiimonas</taxon>
    </lineage>
</organism>
<gene>
    <name evidence="1" type="ORF">GCM10025872_16590</name>
</gene>
<protein>
    <recommendedName>
        <fullName evidence="3">DUF2332 domain-containing protein</fullName>
    </recommendedName>
</protein>
<accession>A0ABM8HAQ7</accession>
<reference evidence="2" key="1">
    <citation type="journal article" date="2019" name="Int. J. Syst. Evol. Microbiol.">
        <title>The Global Catalogue of Microorganisms (GCM) 10K type strain sequencing project: providing services to taxonomists for standard genome sequencing and annotation.</title>
        <authorList>
            <consortium name="The Broad Institute Genomics Platform"/>
            <consortium name="The Broad Institute Genome Sequencing Center for Infectious Disease"/>
            <person name="Wu L."/>
            <person name="Ma J."/>
        </authorList>
    </citation>
    <scope>NUCLEOTIDE SEQUENCE [LARGE SCALE GENOMIC DNA]</scope>
    <source>
        <strain evidence="2">NBRC 110608</strain>
    </source>
</reference>
<evidence type="ECO:0008006" key="3">
    <source>
        <dbReference type="Google" id="ProtNLM"/>
    </source>
</evidence>
<keyword evidence="2" id="KW-1185">Reference proteome</keyword>
<dbReference type="Pfam" id="PF10094">
    <property type="entry name" value="DUF2332"/>
    <property type="match status" value="1"/>
</dbReference>
<sequence>MAERVDRAGETVDDVRLFFAEFARDYPDLPLYAHLTSAMSADADLARMLLVARPGQARPVLFLAALHDLVLRRPDVPAAPWFARAAAGELADGDDPWPDVRATVVAHRAELERTIATRTTQTNEVNRAVYVATLLHLACRDVGDLPVGLVELGASAGLLLGVDRYRVGLGDLVTGPADSAVRCHGENRSRDPLRSLLIPPIAPRVGVDLHPVSLDDDEAVRWLQACLWPDVPGRLERFRAAVDVLRDGPPQLVEGDIVDALPTAAEAALSAGPARHLVVLTSWALTYVHRTRRDQLAEHLAQVAADGTPVSWVSAEPPGAVPGVPQRDSRHAEVNTVLAARRWRDGVEVAPEVYGHCHPHGAWVELDPLPGGGDRAV</sequence>
<name>A0ABM8HAQ7_9MICO</name>